<feature type="transmembrane region" description="Helical" evidence="1">
    <location>
        <begin position="134"/>
        <end position="153"/>
    </location>
</feature>
<dbReference type="STRING" id="477641.MODMU_1143"/>
<dbReference type="OMA" id="STFVMRG"/>
<dbReference type="InterPro" id="IPR013901">
    <property type="entry name" value="Anthrone_oxy"/>
</dbReference>
<evidence type="ECO:0008006" key="4">
    <source>
        <dbReference type="Google" id="ProtNLM"/>
    </source>
</evidence>
<protein>
    <recommendedName>
        <fullName evidence="4">Integral membrane protein</fullName>
    </recommendedName>
</protein>
<reference evidence="2 3" key="1">
    <citation type="journal article" date="2012" name="J. Bacteriol.">
        <title>Genome Sequence of Radiation-Resistant Modestobacter marinus Strain BC501, a Representative Actinobacterium That Thrives on Calcareous Stone Surfaces.</title>
        <authorList>
            <person name="Normand P."/>
            <person name="Gury J."/>
            <person name="Pujic P."/>
            <person name="Chouaia B."/>
            <person name="Crotti E."/>
            <person name="Brusetti L."/>
            <person name="Daffonchio D."/>
            <person name="Vacherie B."/>
            <person name="Barbe V."/>
            <person name="Medigue C."/>
            <person name="Calteau A."/>
            <person name="Ghodhbane-Gtari F."/>
            <person name="Essoussi I."/>
            <person name="Nouioui I."/>
            <person name="Abbassi-Ghozzi I."/>
            <person name="Gtari M."/>
        </authorList>
    </citation>
    <scope>NUCLEOTIDE SEQUENCE [LARGE SCALE GENOMIC DNA]</scope>
    <source>
        <strain evidence="3">BC 501</strain>
    </source>
</reference>
<gene>
    <name evidence="2" type="ordered locus">MODMU_1143</name>
</gene>
<name>I4ET80_MODI5</name>
<dbReference type="KEGG" id="mmar:MODMU_1143"/>
<keyword evidence="1" id="KW-0812">Transmembrane</keyword>
<accession>I4ET80</accession>
<proteinExistence type="predicted"/>
<dbReference type="EMBL" id="FO203431">
    <property type="protein sequence ID" value="CCH86593.1"/>
    <property type="molecule type" value="Genomic_DNA"/>
</dbReference>
<dbReference type="HOGENOM" id="CLU_111152_2_2_11"/>
<sequence length="154" mass="15627">MSVRGVVLLATGLGAALVAGAFAVFSLMVMPALKALPGATGIAAMQSVNRTAVRPVFMTLLFGTALLCLVVGGWELAGGRRPAVLVGVGVYLVGVVGVTVLANVPLNDALARADGTAVAQWTDYLRQWTAWNTVRAVASLAAAALLVVVLVGAE</sequence>
<keyword evidence="1" id="KW-1133">Transmembrane helix</keyword>
<dbReference type="eggNOG" id="COG5500">
    <property type="taxonomic scope" value="Bacteria"/>
</dbReference>
<dbReference type="AlphaFoldDB" id="I4ET80"/>
<keyword evidence="3" id="KW-1185">Reference proteome</keyword>
<dbReference type="Proteomes" id="UP000006461">
    <property type="component" value="Chromosome"/>
</dbReference>
<feature type="transmembrane region" description="Helical" evidence="1">
    <location>
        <begin position="51"/>
        <end position="71"/>
    </location>
</feature>
<organism evidence="2 3">
    <name type="scientific">Modestobacter italicus (strain DSM 44449 / CECT 9708 / BC 501)</name>
    <dbReference type="NCBI Taxonomy" id="2732864"/>
    <lineage>
        <taxon>Bacteria</taxon>
        <taxon>Bacillati</taxon>
        <taxon>Actinomycetota</taxon>
        <taxon>Actinomycetes</taxon>
        <taxon>Geodermatophilales</taxon>
        <taxon>Geodermatophilaceae</taxon>
        <taxon>Modestobacter</taxon>
    </lineage>
</organism>
<evidence type="ECO:0000313" key="2">
    <source>
        <dbReference type="EMBL" id="CCH86593.1"/>
    </source>
</evidence>
<dbReference type="Pfam" id="PF08592">
    <property type="entry name" value="Anthrone_oxy"/>
    <property type="match status" value="1"/>
</dbReference>
<feature type="transmembrane region" description="Helical" evidence="1">
    <location>
        <begin position="83"/>
        <end position="102"/>
    </location>
</feature>
<evidence type="ECO:0000313" key="3">
    <source>
        <dbReference type="Proteomes" id="UP000006461"/>
    </source>
</evidence>
<keyword evidence="1" id="KW-0472">Membrane</keyword>
<evidence type="ECO:0000256" key="1">
    <source>
        <dbReference type="SAM" id="Phobius"/>
    </source>
</evidence>